<evidence type="ECO:0000259" key="1">
    <source>
        <dbReference type="Pfam" id="PF02627"/>
    </source>
</evidence>
<proteinExistence type="predicted"/>
<dbReference type="SUPFAM" id="SSF69118">
    <property type="entry name" value="AhpD-like"/>
    <property type="match status" value="1"/>
</dbReference>
<dbReference type="NCBIfam" id="TIGR00778">
    <property type="entry name" value="ahpD_dom"/>
    <property type="match status" value="1"/>
</dbReference>
<feature type="domain" description="Carboxymuconolactone decarboxylase-like" evidence="1">
    <location>
        <begin position="50"/>
        <end position="116"/>
    </location>
</feature>
<name>A0A128FGT4_9GAMM</name>
<dbReference type="OrthoDB" id="9808310at2"/>
<dbReference type="InterPro" id="IPR003779">
    <property type="entry name" value="CMD-like"/>
</dbReference>
<dbReference type="Proteomes" id="UP000073601">
    <property type="component" value="Unassembled WGS sequence"/>
</dbReference>
<dbReference type="Gene3D" id="1.20.1290.10">
    <property type="entry name" value="AhpD-like"/>
    <property type="match status" value="1"/>
</dbReference>
<dbReference type="InterPro" id="IPR029032">
    <property type="entry name" value="AhpD-like"/>
</dbReference>
<dbReference type="AlphaFoldDB" id="A0A128FGT4"/>
<dbReference type="RefSeq" id="WP_062713566.1">
    <property type="nucleotide sequence ID" value="NZ_CAWRCI010000050.1"/>
</dbReference>
<dbReference type="PANTHER" id="PTHR35446">
    <property type="entry name" value="SI:CH211-175M2.5"/>
    <property type="match status" value="1"/>
</dbReference>
<organism evidence="2 3">
    <name type="scientific">Grimontia marina</name>
    <dbReference type="NCBI Taxonomy" id="646534"/>
    <lineage>
        <taxon>Bacteria</taxon>
        <taxon>Pseudomonadati</taxon>
        <taxon>Pseudomonadota</taxon>
        <taxon>Gammaproteobacteria</taxon>
        <taxon>Vibrionales</taxon>
        <taxon>Vibrionaceae</taxon>
        <taxon>Grimontia</taxon>
    </lineage>
</organism>
<dbReference type="EMBL" id="FIZY01000050">
    <property type="protein sequence ID" value="CZF86012.1"/>
    <property type="molecule type" value="Genomic_DNA"/>
</dbReference>
<dbReference type="PANTHER" id="PTHR35446:SF3">
    <property type="entry name" value="CMD DOMAIN-CONTAINING PROTEIN"/>
    <property type="match status" value="1"/>
</dbReference>
<keyword evidence="3" id="KW-1185">Reference proteome</keyword>
<dbReference type="InterPro" id="IPR004675">
    <property type="entry name" value="AhpD_core"/>
</dbReference>
<gene>
    <name evidence="2" type="ORF">GMA8713_04045</name>
</gene>
<evidence type="ECO:0000313" key="3">
    <source>
        <dbReference type="Proteomes" id="UP000073601"/>
    </source>
</evidence>
<protein>
    <submittedName>
        <fullName evidence="2">Carboxymuconolactone decarboxylase family protein</fullName>
    </submittedName>
</protein>
<accession>A0A128FGT4</accession>
<evidence type="ECO:0000313" key="2">
    <source>
        <dbReference type="EMBL" id="CZF86012.1"/>
    </source>
</evidence>
<dbReference type="Pfam" id="PF02627">
    <property type="entry name" value="CMD"/>
    <property type="match status" value="1"/>
</dbReference>
<dbReference type="GO" id="GO:0051920">
    <property type="term" value="F:peroxiredoxin activity"/>
    <property type="evidence" value="ECO:0007669"/>
    <property type="project" value="InterPro"/>
</dbReference>
<sequence length="180" mass="19255">MANLNPVNIANADSKQTELFDQIQNAFGAVPNMFKTIGHSSSALESMWTSFGALSKGNIGAKLGEQIAVLVADINRCEYCLSAHTVLGQNAGATLDQMNAAQRGIAEDAKSQAALDFASKLVRFNGQVRESDVQAVRAAGFSDSDIAEILAHVALNIFTNYTNVAFDVEVDFPKVSLTKR</sequence>
<reference evidence="3" key="1">
    <citation type="submission" date="2016-02" db="EMBL/GenBank/DDBJ databases">
        <authorList>
            <person name="Rodrigo-Torres Lidia"/>
            <person name="Arahal R.David."/>
        </authorList>
    </citation>
    <scope>NUCLEOTIDE SEQUENCE [LARGE SCALE GENOMIC DNA]</scope>
    <source>
        <strain evidence="3">CECT 8713</strain>
    </source>
</reference>